<evidence type="ECO:0000256" key="1">
    <source>
        <dbReference type="SAM" id="Phobius"/>
    </source>
</evidence>
<feature type="transmembrane region" description="Helical" evidence="1">
    <location>
        <begin position="38"/>
        <end position="58"/>
    </location>
</feature>
<accession>A0A7S3Q2D3</accession>
<dbReference type="EMBL" id="HBIO01010080">
    <property type="protein sequence ID" value="CAE0462964.1"/>
    <property type="molecule type" value="Transcribed_RNA"/>
</dbReference>
<organism evidence="2">
    <name type="scientific">Chaetoceros debilis</name>
    <dbReference type="NCBI Taxonomy" id="122233"/>
    <lineage>
        <taxon>Eukaryota</taxon>
        <taxon>Sar</taxon>
        <taxon>Stramenopiles</taxon>
        <taxon>Ochrophyta</taxon>
        <taxon>Bacillariophyta</taxon>
        <taxon>Coscinodiscophyceae</taxon>
        <taxon>Chaetocerotophycidae</taxon>
        <taxon>Chaetocerotales</taxon>
        <taxon>Chaetocerotaceae</taxon>
        <taxon>Chaetoceros</taxon>
    </lineage>
</organism>
<keyword evidence="1" id="KW-0472">Membrane</keyword>
<sequence length="505" mass="56157">MLCAYSSYVWSILFSMIVTGAARSVVVKLAYQCGFEAPLTITMLYLLGQSLSLGVYWIQKTTSNGIFGGVYISMSFPRRRGLQVGRGGPKHKIISDLSPGRKREAQTKDPVEDVFLTNGHGEASLELLELQTKVACEGTNSSKDLDIDQELEDQQYNAAKKKLAEELERKRLSLDADLECTASDWDPLPNGSQHGLSLRSKAATQWIERIPWYYKPVIPGILNLLNSTLRWLSLIFVAASVAEMLISGMELALSVVAARYIRKRDISNTRWMGVGFVTIGIILVSFADYHNKTAEAAANEVHYDDDNGNSGGDDEIDVAQKNYITGIVLIVLQCIFSVLQDLAEEVFMQASDFPPTLLLGMEGMFGLIFGLLIYICFGEKLGEDPMATIAILQEDPYMSAWLVGLPFLFLVTGIFNIKATEVTSSMTRNVWKNLRTLLVWIAALCIFYMSGNSDIGEAWLMPGSFYTLVGFMTMSGGIVVYYWHKKIEIEATDAMPLQRTDHEVL</sequence>
<feature type="transmembrane region" description="Helical" evidence="1">
    <location>
        <begin position="269"/>
        <end position="287"/>
    </location>
</feature>
<dbReference type="AlphaFoldDB" id="A0A7S3Q2D3"/>
<name>A0A7S3Q2D3_9STRA</name>
<feature type="transmembrane region" description="Helical" evidence="1">
    <location>
        <begin position="355"/>
        <end position="377"/>
    </location>
</feature>
<feature type="transmembrane region" description="Helical" evidence="1">
    <location>
        <begin position="6"/>
        <end position="26"/>
    </location>
</feature>
<keyword evidence="1" id="KW-0812">Transmembrane</keyword>
<gene>
    <name evidence="2" type="ORF">CDEB00056_LOCUS7805</name>
</gene>
<reference evidence="2" key="1">
    <citation type="submission" date="2021-01" db="EMBL/GenBank/DDBJ databases">
        <authorList>
            <person name="Corre E."/>
            <person name="Pelletier E."/>
            <person name="Niang G."/>
            <person name="Scheremetjew M."/>
            <person name="Finn R."/>
            <person name="Kale V."/>
            <person name="Holt S."/>
            <person name="Cochrane G."/>
            <person name="Meng A."/>
            <person name="Brown T."/>
            <person name="Cohen L."/>
        </authorList>
    </citation>
    <scope>NUCLEOTIDE SEQUENCE</scope>
    <source>
        <strain evidence="2">MM31A-1</strain>
    </source>
</reference>
<proteinExistence type="predicted"/>
<dbReference type="PANTHER" id="PTHR13146:SF3">
    <property type="entry name" value="EAMA DOMAIN-CONTAINING PROTEIN"/>
    <property type="match status" value="1"/>
</dbReference>
<evidence type="ECO:0000313" key="2">
    <source>
        <dbReference type="EMBL" id="CAE0462964.1"/>
    </source>
</evidence>
<feature type="transmembrane region" description="Helical" evidence="1">
    <location>
        <begin position="231"/>
        <end position="257"/>
    </location>
</feature>
<feature type="transmembrane region" description="Helical" evidence="1">
    <location>
        <begin position="397"/>
        <end position="417"/>
    </location>
</feature>
<keyword evidence="1" id="KW-1133">Transmembrane helix</keyword>
<dbReference type="SUPFAM" id="SSF103481">
    <property type="entry name" value="Multidrug resistance efflux transporter EmrE"/>
    <property type="match status" value="1"/>
</dbReference>
<dbReference type="PANTHER" id="PTHR13146">
    <property type="match status" value="1"/>
</dbReference>
<dbReference type="InterPro" id="IPR037185">
    <property type="entry name" value="EmrE-like"/>
</dbReference>
<feature type="transmembrane region" description="Helical" evidence="1">
    <location>
        <begin position="465"/>
        <end position="483"/>
    </location>
</feature>
<feature type="transmembrane region" description="Helical" evidence="1">
    <location>
        <begin position="437"/>
        <end position="453"/>
    </location>
</feature>
<dbReference type="GO" id="GO:0016020">
    <property type="term" value="C:membrane"/>
    <property type="evidence" value="ECO:0007669"/>
    <property type="project" value="TreeGrafter"/>
</dbReference>
<evidence type="ECO:0008006" key="3">
    <source>
        <dbReference type="Google" id="ProtNLM"/>
    </source>
</evidence>
<protein>
    <recommendedName>
        <fullName evidence="3">EamA domain-containing protein</fullName>
    </recommendedName>
</protein>